<dbReference type="RefSeq" id="XP_043047842.1">
    <property type="nucleotide sequence ID" value="XM_043192787.1"/>
</dbReference>
<dbReference type="InterPro" id="IPR004205">
    <property type="entry name" value="Cyt_bc1_su8"/>
</dbReference>
<comment type="function">
    <text evidence="11">Component of the ubiquinol-cytochrome c oxidoreductase, a multisubunit transmembrane complex that is part of the mitochondrial electron transport chain which drives oxidative phosphorylation. The complex plays an important role in the uptake of multiple carbon sources present in different host niches.</text>
</comment>
<dbReference type="SUPFAM" id="SSF81508">
    <property type="entry name" value="Ubiquinone-binding protein QP-C of cytochrome bc1 complex (Ubiquinol-cytochrome c reductase)"/>
    <property type="match status" value="1"/>
</dbReference>
<dbReference type="EMBL" id="JAHMUF010000019">
    <property type="protein sequence ID" value="KAG7192292.1"/>
    <property type="molecule type" value="Genomic_DNA"/>
</dbReference>
<dbReference type="PANTHER" id="PTHR12119:SF2">
    <property type="entry name" value="CYTOCHROME B-C1 COMPLEX SUBUNIT 8"/>
    <property type="match status" value="1"/>
</dbReference>
<comment type="caution">
    <text evidence="12">The sequence shown here is derived from an EMBL/GenBank/DDBJ whole genome shotgun (WGS) entry which is preliminary data.</text>
</comment>
<keyword evidence="7 11" id="KW-0249">Electron transport</keyword>
<keyword evidence="3 11" id="KW-0813">Transport</keyword>
<keyword evidence="10" id="KW-0472">Membrane</keyword>
<dbReference type="Pfam" id="PF02939">
    <property type="entry name" value="UcrQ"/>
    <property type="match status" value="1"/>
</dbReference>
<keyword evidence="8" id="KW-1133">Transmembrane helix</keyword>
<evidence type="ECO:0000256" key="8">
    <source>
        <dbReference type="ARBA" id="ARBA00022989"/>
    </source>
</evidence>
<name>A0A9P7V6U0_9ASCO</name>
<dbReference type="Proteomes" id="UP000790833">
    <property type="component" value="Unassembled WGS sequence"/>
</dbReference>
<dbReference type="GO" id="GO:0006122">
    <property type="term" value="P:mitochondrial electron transport, ubiquinol to cytochrome c"/>
    <property type="evidence" value="ECO:0007669"/>
    <property type="project" value="UniProtKB-UniRule"/>
</dbReference>
<evidence type="ECO:0000256" key="4">
    <source>
        <dbReference type="ARBA" id="ARBA00022660"/>
    </source>
</evidence>
<dbReference type="FunFam" id="1.20.5.210:FF:000001">
    <property type="entry name" value="Cytochrome b-c1 complex subunit 8"/>
    <property type="match status" value="1"/>
</dbReference>
<dbReference type="GeneID" id="66115385"/>
<dbReference type="InterPro" id="IPR036642">
    <property type="entry name" value="Cyt_bc1_su8_sf"/>
</dbReference>
<dbReference type="GO" id="GO:0005743">
    <property type="term" value="C:mitochondrial inner membrane"/>
    <property type="evidence" value="ECO:0007669"/>
    <property type="project" value="UniProtKB-SubCell"/>
</dbReference>
<sequence length="95" mass="10853">MAGPPAPRGFMGWWGHLGSPKQKYITQYTVSPNTVNPFSGAAYNAVFNTFRRVKNQALFVIIPGVIVWNIWTQARDYNEYLYTKAGREELEIVNQ</sequence>
<dbReference type="GO" id="GO:0045275">
    <property type="term" value="C:respiratory chain complex III"/>
    <property type="evidence" value="ECO:0007669"/>
    <property type="project" value="UniProtKB-UniRule"/>
</dbReference>
<evidence type="ECO:0000256" key="2">
    <source>
        <dbReference type="ARBA" id="ARBA00007668"/>
    </source>
</evidence>
<dbReference type="OrthoDB" id="6683853at2759"/>
<evidence type="ECO:0000256" key="5">
    <source>
        <dbReference type="ARBA" id="ARBA00022692"/>
    </source>
</evidence>
<dbReference type="AlphaFoldDB" id="A0A9P7V6U0"/>
<keyword evidence="4 11" id="KW-0679">Respiratory chain</keyword>
<comment type="subcellular location">
    <subcellularLocation>
        <location evidence="1 11">Mitochondrion inner membrane</location>
        <topology evidence="1 11">Single-pass membrane protein</topology>
    </subcellularLocation>
</comment>
<keyword evidence="5" id="KW-0812">Transmembrane</keyword>
<comment type="similarity">
    <text evidence="2 11">Belongs to the UQCRQ/QCR8 family.</text>
</comment>
<keyword evidence="13" id="KW-1185">Reference proteome</keyword>
<evidence type="ECO:0000313" key="12">
    <source>
        <dbReference type="EMBL" id="KAG7192292.1"/>
    </source>
</evidence>
<evidence type="ECO:0000256" key="3">
    <source>
        <dbReference type="ARBA" id="ARBA00022448"/>
    </source>
</evidence>
<evidence type="ECO:0000256" key="11">
    <source>
        <dbReference type="RuleBase" id="RU368118"/>
    </source>
</evidence>
<evidence type="ECO:0000256" key="1">
    <source>
        <dbReference type="ARBA" id="ARBA00004434"/>
    </source>
</evidence>
<keyword evidence="6 11" id="KW-0999">Mitochondrion inner membrane</keyword>
<evidence type="ECO:0000256" key="10">
    <source>
        <dbReference type="ARBA" id="ARBA00023136"/>
    </source>
</evidence>
<evidence type="ECO:0000256" key="9">
    <source>
        <dbReference type="ARBA" id="ARBA00023128"/>
    </source>
</evidence>
<comment type="subunit">
    <text evidence="11">Component of the ubiquinol-cytochrome c oxidoreductase (cytochrome b-c1 complex, complex III, CIII), a multisubunit enzyme composed of 3 respiratory subunits cytochrome b, cytochrome c1 and Rieske protein, 2 core protein subunits, and additional low-molecular weight protein subunits. The complex exists as an obligatory dimer and forms supercomplexes (SCs) in the inner mitochondrial membrane with cytochrome c oxidase (complex IV, CIV).</text>
</comment>
<evidence type="ECO:0000256" key="7">
    <source>
        <dbReference type="ARBA" id="ARBA00022982"/>
    </source>
</evidence>
<dbReference type="Gene3D" id="1.20.5.210">
    <property type="entry name" value="Cytochrome b-c1 complex subunit 8"/>
    <property type="match status" value="1"/>
</dbReference>
<reference evidence="12" key="1">
    <citation type="submission" date="2021-03" db="EMBL/GenBank/DDBJ databases">
        <authorList>
            <person name="Palmer J.M."/>
        </authorList>
    </citation>
    <scope>NUCLEOTIDE SEQUENCE</scope>
    <source>
        <strain evidence="12">ARV_011</strain>
    </source>
</reference>
<accession>A0A9P7V6U0</accession>
<gene>
    <name evidence="12" type="primary">QCR8</name>
    <name evidence="12" type="ORF">KQ657_002011</name>
</gene>
<proteinExistence type="inferred from homology"/>
<evidence type="ECO:0000313" key="13">
    <source>
        <dbReference type="Proteomes" id="UP000790833"/>
    </source>
</evidence>
<keyword evidence="9 11" id="KW-0496">Mitochondrion</keyword>
<evidence type="ECO:0000256" key="6">
    <source>
        <dbReference type="ARBA" id="ARBA00022792"/>
    </source>
</evidence>
<dbReference type="PANTHER" id="PTHR12119">
    <property type="entry name" value="UBIQUINOL-CYTOCHROME C REDUCTASE COMPLEX UBIQUINONE-BINDING PROTEIN QP-C"/>
    <property type="match status" value="1"/>
</dbReference>
<organism evidence="12 13">
    <name type="scientific">Scheffersomyces spartinae</name>
    <dbReference type="NCBI Taxonomy" id="45513"/>
    <lineage>
        <taxon>Eukaryota</taxon>
        <taxon>Fungi</taxon>
        <taxon>Dikarya</taxon>
        <taxon>Ascomycota</taxon>
        <taxon>Saccharomycotina</taxon>
        <taxon>Pichiomycetes</taxon>
        <taxon>Debaryomycetaceae</taxon>
        <taxon>Scheffersomyces</taxon>
    </lineage>
</organism>
<protein>
    <recommendedName>
        <fullName evidence="11">Cytochrome b-c1 complex subunit 8</fullName>
    </recommendedName>
    <alternativeName>
        <fullName evidence="11">Complex III subunit 8</fullName>
    </alternativeName>
</protein>